<comment type="caution">
    <text evidence="2">The sequence shown here is derived from an EMBL/GenBank/DDBJ whole genome shotgun (WGS) entry which is preliminary data.</text>
</comment>
<accession>A0ABU2CXP8</accession>
<evidence type="ECO:0000313" key="3">
    <source>
        <dbReference type="Proteomes" id="UP001246244"/>
    </source>
</evidence>
<dbReference type="GO" id="GO:0008168">
    <property type="term" value="F:methyltransferase activity"/>
    <property type="evidence" value="ECO:0007669"/>
    <property type="project" value="UniProtKB-KW"/>
</dbReference>
<dbReference type="Pfam" id="PF08241">
    <property type="entry name" value="Methyltransf_11"/>
    <property type="match status" value="1"/>
</dbReference>
<organism evidence="2 3">
    <name type="scientific">Methanosarcina baikalica</name>
    <dbReference type="NCBI Taxonomy" id="3073890"/>
    <lineage>
        <taxon>Archaea</taxon>
        <taxon>Methanobacteriati</taxon>
        <taxon>Methanobacteriota</taxon>
        <taxon>Stenosarchaea group</taxon>
        <taxon>Methanomicrobia</taxon>
        <taxon>Methanosarcinales</taxon>
        <taxon>Methanosarcinaceae</taxon>
        <taxon>Methanosarcina</taxon>
    </lineage>
</organism>
<proteinExistence type="predicted"/>
<reference evidence="3" key="1">
    <citation type="submission" date="2023-07" db="EMBL/GenBank/DDBJ databases">
        <title>Whole-genome sequencing of a new Methanosarcina sp. Z-7115.</title>
        <authorList>
            <person name="Zhilina T.N."/>
            <person name="Merkel A.Y."/>
        </authorList>
    </citation>
    <scope>NUCLEOTIDE SEQUENCE [LARGE SCALE GENOMIC DNA]</scope>
    <source>
        <strain evidence="3">Z-7115</strain>
    </source>
</reference>
<dbReference type="InterPro" id="IPR050508">
    <property type="entry name" value="Methyltransf_Superfamily"/>
</dbReference>
<sequence>MTIQENKIKQNIARIWDVSSETYDSQEGHGIQSEIEREAWKNIFKSLLPSGRLEVLDVGCGTCEIGLLFAEMGHHVTGLDLSDKMLAKAGEKASKKGFDSTFRKGDAEAPPFETGTFDIVVNRHLLWTLPHPDVAVKNWKKVLKKEGALIVIDGVWNDGSLETQARRLVSDFCTLIAERRNPRKGYYSRELDSELPNRHGVPPEKMLEYFKAAKFKNIKDLDLKDITELQKTRMSFRKRIAFKYQYHLIYGEKN</sequence>
<dbReference type="RefSeq" id="WP_310574547.1">
    <property type="nucleotide sequence ID" value="NZ_JAVKPK010000004.1"/>
</dbReference>
<protein>
    <submittedName>
        <fullName evidence="2">Class I SAM-dependent methyltransferase</fullName>
        <ecNumber evidence="2">2.1.1.-</ecNumber>
    </submittedName>
</protein>
<dbReference type="SUPFAM" id="SSF53335">
    <property type="entry name" value="S-adenosyl-L-methionine-dependent methyltransferases"/>
    <property type="match status" value="1"/>
</dbReference>
<dbReference type="EC" id="2.1.1.-" evidence="2"/>
<keyword evidence="2" id="KW-0489">Methyltransferase</keyword>
<keyword evidence="2" id="KW-0808">Transferase</keyword>
<dbReference type="GO" id="GO:0032259">
    <property type="term" value="P:methylation"/>
    <property type="evidence" value="ECO:0007669"/>
    <property type="project" value="UniProtKB-KW"/>
</dbReference>
<dbReference type="Proteomes" id="UP001246244">
    <property type="component" value="Unassembled WGS sequence"/>
</dbReference>
<dbReference type="PANTHER" id="PTHR42912">
    <property type="entry name" value="METHYLTRANSFERASE"/>
    <property type="match status" value="1"/>
</dbReference>
<evidence type="ECO:0000313" key="2">
    <source>
        <dbReference type="EMBL" id="MDR7664519.1"/>
    </source>
</evidence>
<dbReference type="InterPro" id="IPR029063">
    <property type="entry name" value="SAM-dependent_MTases_sf"/>
</dbReference>
<dbReference type="CDD" id="cd02440">
    <property type="entry name" value="AdoMet_MTases"/>
    <property type="match status" value="1"/>
</dbReference>
<evidence type="ECO:0000259" key="1">
    <source>
        <dbReference type="Pfam" id="PF08241"/>
    </source>
</evidence>
<keyword evidence="3" id="KW-1185">Reference proteome</keyword>
<dbReference type="EMBL" id="JAVKPK010000004">
    <property type="protein sequence ID" value="MDR7664519.1"/>
    <property type="molecule type" value="Genomic_DNA"/>
</dbReference>
<feature type="domain" description="Methyltransferase type 11" evidence="1">
    <location>
        <begin position="56"/>
        <end position="151"/>
    </location>
</feature>
<dbReference type="InterPro" id="IPR013216">
    <property type="entry name" value="Methyltransf_11"/>
</dbReference>
<dbReference type="Gene3D" id="3.40.50.150">
    <property type="entry name" value="Vaccinia Virus protein VP39"/>
    <property type="match status" value="1"/>
</dbReference>
<dbReference type="PANTHER" id="PTHR42912:SF80">
    <property type="entry name" value="METHYLTRANSFERASE DOMAIN-CONTAINING PROTEIN"/>
    <property type="match status" value="1"/>
</dbReference>
<name>A0ABU2CXP8_9EURY</name>
<gene>
    <name evidence="2" type="ORF">RG963_01715</name>
</gene>